<dbReference type="InterPro" id="IPR036390">
    <property type="entry name" value="WH_DNA-bd_sf"/>
</dbReference>
<dbReference type="GO" id="GO:0032993">
    <property type="term" value="C:protein-DNA complex"/>
    <property type="evidence" value="ECO:0007669"/>
    <property type="project" value="TreeGrafter"/>
</dbReference>
<proteinExistence type="inferred from homology"/>
<dbReference type="EMBL" id="QVLU01000039">
    <property type="protein sequence ID" value="RGE64530.1"/>
    <property type="molecule type" value="Genomic_DNA"/>
</dbReference>
<evidence type="ECO:0000256" key="1">
    <source>
        <dbReference type="ARBA" id="ARBA00009437"/>
    </source>
</evidence>
<dbReference type="SUPFAM" id="SSF46785">
    <property type="entry name" value="Winged helix' DNA-binding domain"/>
    <property type="match status" value="1"/>
</dbReference>
<dbReference type="PANTHER" id="PTHR30346:SF0">
    <property type="entry name" value="HCA OPERON TRANSCRIPTIONAL ACTIVATOR HCAR"/>
    <property type="match status" value="1"/>
</dbReference>
<comment type="caution">
    <text evidence="6">The sequence shown here is derived from an EMBL/GenBank/DDBJ whole genome shotgun (WGS) entry which is preliminary data.</text>
</comment>
<evidence type="ECO:0000256" key="4">
    <source>
        <dbReference type="ARBA" id="ARBA00023163"/>
    </source>
</evidence>
<dbReference type="OrthoDB" id="9803714at2"/>
<dbReference type="Gene3D" id="1.10.10.10">
    <property type="entry name" value="Winged helix-like DNA-binding domain superfamily/Winged helix DNA-binding domain"/>
    <property type="match status" value="1"/>
</dbReference>
<dbReference type="InterPro" id="IPR000847">
    <property type="entry name" value="LysR_HTH_N"/>
</dbReference>
<keyword evidence="4" id="KW-0804">Transcription</keyword>
<keyword evidence="3" id="KW-0238">DNA-binding</keyword>
<dbReference type="AlphaFoldDB" id="A0A3E3IBV4"/>
<protein>
    <submittedName>
        <fullName evidence="6">LysR family transcriptional regulator</fullName>
    </submittedName>
</protein>
<dbReference type="InterPro" id="IPR036388">
    <property type="entry name" value="WH-like_DNA-bd_sf"/>
</dbReference>
<dbReference type="GO" id="GO:0003677">
    <property type="term" value="F:DNA binding"/>
    <property type="evidence" value="ECO:0007669"/>
    <property type="project" value="UniProtKB-KW"/>
</dbReference>
<dbReference type="PROSITE" id="PS50931">
    <property type="entry name" value="HTH_LYSR"/>
    <property type="match status" value="1"/>
</dbReference>
<evidence type="ECO:0000313" key="7">
    <source>
        <dbReference type="Proteomes" id="UP000261166"/>
    </source>
</evidence>
<dbReference type="PRINTS" id="PR00039">
    <property type="entry name" value="HTHLYSR"/>
</dbReference>
<comment type="similarity">
    <text evidence="1">Belongs to the LysR transcriptional regulatory family.</text>
</comment>
<evidence type="ECO:0000256" key="2">
    <source>
        <dbReference type="ARBA" id="ARBA00023015"/>
    </source>
</evidence>
<dbReference type="Pfam" id="PF00126">
    <property type="entry name" value="HTH_1"/>
    <property type="match status" value="1"/>
</dbReference>
<name>A0A3E3IBV4_9FIRM</name>
<dbReference type="GO" id="GO:0003700">
    <property type="term" value="F:DNA-binding transcription factor activity"/>
    <property type="evidence" value="ECO:0007669"/>
    <property type="project" value="InterPro"/>
</dbReference>
<reference evidence="6 7" key="1">
    <citation type="submission" date="2018-08" db="EMBL/GenBank/DDBJ databases">
        <title>A genome reference for cultivated species of the human gut microbiota.</title>
        <authorList>
            <person name="Zou Y."/>
            <person name="Xue W."/>
            <person name="Luo G."/>
        </authorList>
    </citation>
    <scope>NUCLEOTIDE SEQUENCE [LARGE SCALE GENOMIC DNA]</scope>
    <source>
        <strain evidence="6 7">AF26-4BH</strain>
    </source>
</reference>
<gene>
    <name evidence="6" type="ORF">DWY69_27095</name>
</gene>
<dbReference type="RefSeq" id="WP_009251533.1">
    <property type="nucleotide sequence ID" value="NZ_QVLU01000039.1"/>
</dbReference>
<dbReference type="FunFam" id="1.10.10.10:FF:000001">
    <property type="entry name" value="LysR family transcriptional regulator"/>
    <property type="match status" value="1"/>
</dbReference>
<dbReference type="SUPFAM" id="SSF53850">
    <property type="entry name" value="Periplasmic binding protein-like II"/>
    <property type="match status" value="1"/>
</dbReference>
<evidence type="ECO:0000313" key="6">
    <source>
        <dbReference type="EMBL" id="RGE64530.1"/>
    </source>
</evidence>
<organism evidence="6 7">
    <name type="scientific">Eisenbergiella massiliensis</name>
    <dbReference type="NCBI Taxonomy" id="1720294"/>
    <lineage>
        <taxon>Bacteria</taxon>
        <taxon>Bacillati</taxon>
        <taxon>Bacillota</taxon>
        <taxon>Clostridia</taxon>
        <taxon>Lachnospirales</taxon>
        <taxon>Lachnospiraceae</taxon>
        <taxon>Eisenbergiella</taxon>
    </lineage>
</organism>
<accession>A0A3E3IBV4</accession>
<dbReference type="Gene3D" id="3.40.190.10">
    <property type="entry name" value="Periplasmic binding protein-like II"/>
    <property type="match status" value="2"/>
</dbReference>
<dbReference type="InterPro" id="IPR005119">
    <property type="entry name" value="LysR_subst-bd"/>
</dbReference>
<evidence type="ECO:0000259" key="5">
    <source>
        <dbReference type="PROSITE" id="PS50931"/>
    </source>
</evidence>
<keyword evidence="2" id="KW-0805">Transcription regulation</keyword>
<dbReference type="Proteomes" id="UP000261166">
    <property type="component" value="Unassembled WGS sequence"/>
</dbReference>
<feature type="domain" description="HTH lysR-type" evidence="5">
    <location>
        <begin position="1"/>
        <end position="58"/>
    </location>
</feature>
<evidence type="ECO:0000256" key="3">
    <source>
        <dbReference type="ARBA" id="ARBA00023125"/>
    </source>
</evidence>
<dbReference type="PANTHER" id="PTHR30346">
    <property type="entry name" value="TRANSCRIPTIONAL DUAL REGULATOR HCAR-RELATED"/>
    <property type="match status" value="1"/>
</dbReference>
<dbReference type="Pfam" id="PF03466">
    <property type="entry name" value="LysR_substrate"/>
    <property type="match status" value="1"/>
</dbReference>
<sequence length="311" mass="35376">MTLQQLRYVVAVAETGTITETADKLFLSQPSLTNAIRELEKEMKIQIFHRTKKGIILSKEGEDFLGYARQVLEQAAILEDKYKGGDGGKKQFCVSTQHYSFAVNAFVDLIKEYGQDTYDFSLRETQTCEIIEDVAHMKSEIGILFLNDFNEAVLNKILKSRDLKFHLLFVATPHVFISRNHPFAGRSILTNEQLAPYPYLSFEQGEHNSFYFSEELFSVSERKKQIRVRDRATLFNLLIGLNGYTVCSGVIDEQLNGKDIIAVPLAEESHMRIGYITHQKGRISRLGTTYLEALKHYVDAEHMGGCNSNES</sequence>